<evidence type="ECO:0000313" key="2">
    <source>
        <dbReference type="Proteomes" id="UP001164250"/>
    </source>
</evidence>
<accession>A0ACC1B5U5</accession>
<proteinExistence type="predicted"/>
<name>A0ACC1B5U5_9ROSI</name>
<sequence length="265" mass="30544">MSKPASCSFDMWQQDEIAPPSHHTGKFYILLRVYFIVEYTPQHYKMNVYSKKSYGYLERSDLVDDLKLPETISRMMKLLPVTEEDKEKIIKIVGSKAKLMDCNDSNAGRDVISAVMSLRIFYKQKYNQEVELAWATRLGKSLGECVPAMELAVMDLNKVVFEKNCCLESQCGICLEGFCEGEEITRLPCSHDFHGGCIVKWLKKSHLCPFCRFPLQVCGETEALCPFKEEKMNKDRVYRKPRRRAGQPWLRSRPYGCLNIVDPLG</sequence>
<dbReference type="Proteomes" id="UP001164250">
    <property type="component" value="Chromosome 6"/>
</dbReference>
<evidence type="ECO:0000313" key="1">
    <source>
        <dbReference type="EMBL" id="KAJ0094318.1"/>
    </source>
</evidence>
<organism evidence="1 2">
    <name type="scientific">Pistacia atlantica</name>
    <dbReference type="NCBI Taxonomy" id="434234"/>
    <lineage>
        <taxon>Eukaryota</taxon>
        <taxon>Viridiplantae</taxon>
        <taxon>Streptophyta</taxon>
        <taxon>Embryophyta</taxon>
        <taxon>Tracheophyta</taxon>
        <taxon>Spermatophyta</taxon>
        <taxon>Magnoliopsida</taxon>
        <taxon>eudicotyledons</taxon>
        <taxon>Gunneridae</taxon>
        <taxon>Pentapetalae</taxon>
        <taxon>rosids</taxon>
        <taxon>malvids</taxon>
        <taxon>Sapindales</taxon>
        <taxon>Anacardiaceae</taxon>
        <taxon>Pistacia</taxon>
    </lineage>
</organism>
<comment type="caution">
    <text evidence="1">The sequence shown here is derived from an EMBL/GenBank/DDBJ whole genome shotgun (WGS) entry which is preliminary data.</text>
</comment>
<gene>
    <name evidence="1" type="ORF">Patl1_17078</name>
</gene>
<dbReference type="EMBL" id="CM047902">
    <property type="protein sequence ID" value="KAJ0094318.1"/>
    <property type="molecule type" value="Genomic_DNA"/>
</dbReference>
<protein>
    <submittedName>
        <fullName evidence="1">Uncharacterized protein</fullName>
    </submittedName>
</protein>
<keyword evidence="2" id="KW-1185">Reference proteome</keyword>
<reference evidence="2" key="1">
    <citation type="journal article" date="2023" name="G3 (Bethesda)">
        <title>Genome assembly and association tests identify interacting loci associated with vigor, precocity, and sex in interspecific pistachio rootstocks.</title>
        <authorList>
            <person name="Palmer W."/>
            <person name="Jacygrad E."/>
            <person name="Sagayaradj S."/>
            <person name="Cavanaugh K."/>
            <person name="Han R."/>
            <person name="Bertier L."/>
            <person name="Beede B."/>
            <person name="Kafkas S."/>
            <person name="Golino D."/>
            <person name="Preece J."/>
            <person name="Michelmore R."/>
        </authorList>
    </citation>
    <scope>NUCLEOTIDE SEQUENCE [LARGE SCALE GENOMIC DNA]</scope>
</reference>